<gene>
    <name evidence="2" type="ORF">PAB2041</name>
</gene>
<dbReference type="PIR" id="E75163">
    <property type="entry name" value="E75163"/>
</dbReference>
<dbReference type="PROSITE" id="PS51257">
    <property type="entry name" value="PROKAR_LIPOPROTEIN"/>
    <property type="match status" value="1"/>
</dbReference>
<organism evidence="2 3">
    <name type="scientific">Pyrococcus abyssi (strain GE5 / Orsay)</name>
    <dbReference type="NCBI Taxonomy" id="272844"/>
    <lineage>
        <taxon>Archaea</taxon>
        <taxon>Methanobacteriati</taxon>
        <taxon>Methanobacteriota</taxon>
        <taxon>Thermococci</taxon>
        <taxon>Thermococcales</taxon>
        <taxon>Thermococcaceae</taxon>
        <taxon>Pyrococcus</taxon>
    </lineage>
</organism>
<sequence>MRKRWRKTHMKKFIGFSLALLLLGVAISGCIGGSPTEVPTETTTPEEQGYTSTPTPTQSQPQGNQHSTTTTTPLDQSTTQTQTQTETQTSTGTQTQTEVEEAYWSPWNNEPIEVNGKEYKIVGYQVNYKVQPSPDSETYEYKIEKSVRKVKVHIYGMSLSGGKVDLGEQEVYEYLTVITPIKAMNMEDKLIFRFWLPKESNEMFLYPWDVGWLGFFSPMGSSGDFSGLEFEYMGEKLTITNPTPYKSGLFPYVNGNGDFMEEVSDDLNNLYMGWAAMINLALWSAWSDKNVLVPQHGSWSDGLHSWKWKTNPDGNVELSGMTFRVVNAEWNYSGGPENIDLSGKGRFSPKIPIPLYIEGRFYSKDPETGEEVEVYGEYELEDMKLEEI</sequence>
<keyword evidence="3" id="KW-1185">Reference proteome</keyword>
<feature type="compositionally biased region" description="Low complexity" evidence="1">
    <location>
        <begin position="36"/>
        <end position="97"/>
    </location>
</feature>
<evidence type="ECO:0000256" key="1">
    <source>
        <dbReference type="SAM" id="MobiDB-lite"/>
    </source>
</evidence>
<dbReference type="KEGG" id="pab:PAB2041"/>
<evidence type="ECO:0000313" key="2">
    <source>
        <dbReference type="EMBL" id="CAB49388.1"/>
    </source>
</evidence>
<dbReference type="HOGENOM" id="CLU_062569_0_0_2"/>
<feature type="region of interest" description="Disordered" evidence="1">
    <location>
        <begin position="36"/>
        <end position="107"/>
    </location>
</feature>
<dbReference type="PhylomeDB" id="Q9V1G1"/>
<dbReference type="AlphaFoldDB" id="Q9V1G1"/>
<proteinExistence type="predicted"/>
<accession>Q9V1G1</accession>
<dbReference type="EMBL" id="AJ248284">
    <property type="protein sequence ID" value="CAB49388.1"/>
    <property type="molecule type" value="Genomic_DNA"/>
</dbReference>
<name>Q9V1G1_PYRAB</name>
<protein>
    <submittedName>
        <fullName evidence="2">Uncharacterized protein</fullName>
    </submittedName>
</protein>
<evidence type="ECO:0000313" key="3">
    <source>
        <dbReference type="Proteomes" id="UP000000810"/>
    </source>
</evidence>
<dbReference type="STRING" id="272844.PAB2041"/>
<dbReference type="eggNOG" id="arCOG05755">
    <property type="taxonomic scope" value="Archaea"/>
</dbReference>
<dbReference type="Proteomes" id="UP000000810">
    <property type="component" value="Chromosome"/>
</dbReference>
<reference evidence="2 3" key="1">
    <citation type="journal article" date="2003" name="Mol. Microbiol.">
        <title>An integrated analysis of the genome of the hyperthermophilic archaeon Pyrococcus abyssi.</title>
        <authorList>
            <person name="Cohen G."/>
            <person name="Barbe V."/>
            <person name="Flament D."/>
            <person name="Galperin M."/>
            <person name="Heilig R."/>
            <person name="Ripp R."/>
            <person name="Lecompte O."/>
            <person name="Prieur D."/>
            <person name="Poch O."/>
            <person name="Quellerou J."/>
            <person name="Thierry J.C."/>
            <person name="Van der Oost J."/>
            <person name="Weissenbach J."/>
            <person name="Zivanovic Y."/>
            <person name="Forterre P."/>
        </authorList>
    </citation>
    <scope>NUCLEOTIDE SEQUENCE [LARGE SCALE GENOMIC DNA]</scope>
    <source>
        <strain evidence="3">GE5 / Orsay</strain>
    </source>
</reference>
<dbReference type="PATRIC" id="fig|272844.11.peg.493"/>